<keyword evidence="5" id="KW-1185">Reference proteome</keyword>
<dbReference type="PIRSF" id="PIRSF000137">
    <property type="entry name" value="Alcohol_oxidase"/>
    <property type="match status" value="1"/>
</dbReference>
<dbReference type="InterPro" id="IPR000172">
    <property type="entry name" value="GMC_OxRdtase_N"/>
</dbReference>
<organism evidence="4 5">
    <name type="scientific">Aspergillus japonicus CBS 114.51</name>
    <dbReference type="NCBI Taxonomy" id="1448312"/>
    <lineage>
        <taxon>Eukaryota</taxon>
        <taxon>Fungi</taxon>
        <taxon>Dikarya</taxon>
        <taxon>Ascomycota</taxon>
        <taxon>Pezizomycotina</taxon>
        <taxon>Eurotiomycetes</taxon>
        <taxon>Eurotiomycetidae</taxon>
        <taxon>Eurotiales</taxon>
        <taxon>Aspergillaceae</taxon>
        <taxon>Aspergillus</taxon>
        <taxon>Aspergillus subgen. Circumdati</taxon>
    </lineage>
</organism>
<comment type="cofactor">
    <cofactor evidence="2">
        <name>FAD</name>
        <dbReference type="ChEBI" id="CHEBI:57692"/>
    </cofactor>
</comment>
<dbReference type="InterPro" id="IPR012132">
    <property type="entry name" value="GMC_OxRdtase"/>
</dbReference>
<evidence type="ECO:0000259" key="3">
    <source>
        <dbReference type="PROSITE" id="PS00624"/>
    </source>
</evidence>
<name>A0A8T8XGY7_ASPJA</name>
<reference evidence="4 5" key="1">
    <citation type="submission" date="2018-02" db="EMBL/GenBank/DDBJ databases">
        <title>The genomes of Aspergillus section Nigri reveals drivers in fungal speciation.</title>
        <authorList>
            <consortium name="DOE Joint Genome Institute"/>
            <person name="Vesth T.C."/>
            <person name="Nybo J."/>
            <person name="Theobald S."/>
            <person name="Brandl J."/>
            <person name="Frisvad J.C."/>
            <person name="Nielsen K.F."/>
            <person name="Lyhne E.K."/>
            <person name="Kogle M.E."/>
            <person name="Kuo A."/>
            <person name="Riley R."/>
            <person name="Clum A."/>
            <person name="Nolan M."/>
            <person name="Lipzen A."/>
            <person name="Salamov A."/>
            <person name="Henrissat B."/>
            <person name="Wiebenga A."/>
            <person name="De vries R.P."/>
            <person name="Grigoriev I.V."/>
            <person name="Mortensen U.H."/>
            <person name="Andersen M.R."/>
            <person name="Baker S.E."/>
        </authorList>
    </citation>
    <scope>NUCLEOTIDE SEQUENCE [LARGE SCALE GENOMIC DNA]</scope>
    <source>
        <strain evidence="4 5">CBS 114.51</strain>
    </source>
</reference>
<accession>A0A8T8XGY7</accession>
<dbReference type="InterPro" id="IPR036188">
    <property type="entry name" value="FAD/NAD-bd_sf"/>
</dbReference>
<dbReference type="OrthoDB" id="269227at2759"/>
<protein>
    <submittedName>
        <fullName evidence="4">Aryl-alcohol dehydrogenase</fullName>
    </submittedName>
</protein>
<feature type="binding site" evidence="2">
    <location>
        <position position="248"/>
    </location>
    <ligand>
        <name>FAD</name>
        <dbReference type="ChEBI" id="CHEBI:57692"/>
    </ligand>
</feature>
<evidence type="ECO:0000313" key="4">
    <source>
        <dbReference type="EMBL" id="RAH86639.1"/>
    </source>
</evidence>
<evidence type="ECO:0000313" key="5">
    <source>
        <dbReference type="Proteomes" id="UP000249497"/>
    </source>
</evidence>
<sequence length="618" mass="66934">MPVYNTDSTEGLRNAIFDFIIIGGGTAGLVAANRLTERSDIRVLVLEAGTNRLGDPHTQIPALGPTTYADQDFDWDLPTLPQEQLHNRCLFGTKGRTLGGSSVINQGLVVYPSQAGMNTWEQLGNPGWGWDDFAPYLRKFETAFGPSESVRDYFPGMQYDPEAHGQSGPLQVSFASQYMPVHAACWQGFREMGYPASADPINGRGLGPFVAAGAVDPAQHTRSHAGAAYLPDSVQRRPNLRVVTGIQVDRLGLEQDESTKIVRAMAVEVSHDNQTYQIRVKNEVILAAGAVQTPQLLELSGIGDGPLLRAHGINPIIQNPGVGENLQDHGIVSFGYEVADGVSSFDEMAHNPNAAAAAMAAYQQDGSGPLGMVPYICANMPCVDLQPTERDNLLGKIDGASGPSPKQAQVLRQLLQDPDEPTSQYTLLPFQLDPRQGSKGIKALMSPAHPRNFITLVSTLCYPLSRGSVHIRSSNPRHHPALDHGILRHPVDLELHARHAMWMEQLAATPPMTAVLKENGVRLHSPEPITDLEHAKKVTKELLLSTFHLAGTCAMTPREDGGVVDPRLCVYGTTNVRVVDASIFPLVPRGNIQATVFAVAEKAADLIKEDLDGKQDKI</sequence>
<dbReference type="InterPro" id="IPR007867">
    <property type="entry name" value="GMC_OxRtase_C"/>
</dbReference>
<dbReference type="Pfam" id="PF00732">
    <property type="entry name" value="GMC_oxred_N"/>
    <property type="match status" value="1"/>
</dbReference>
<keyword evidence="2" id="KW-0285">Flavoprotein</keyword>
<comment type="similarity">
    <text evidence="1">Belongs to the GMC oxidoreductase family.</text>
</comment>
<dbReference type="SUPFAM" id="SSF51905">
    <property type="entry name" value="FAD/NAD(P)-binding domain"/>
    <property type="match status" value="1"/>
</dbReference>
<dbReference type="PANTHER" id="PTHR11552:SF210">
    <property type="entry name" value="GLUCOSE-METHANOL-CHOLINE OXIDOREDUCTASE N-TERMINAL DOMAIN-CONTAINING PROTEIN-RELATED"/>
    <property type="match status" value="1"/>
</dbReference>
<evidence type="ECO:0000256" key="1">
    <source>
        <dbReference type="ARBA" id="ARBA00010790"/>
    </source>
</evidence>
<dbReference type="AlphaFoldDB" id="A0A8T8XGY7"/>
<dbReference type="GO" id="GO:0050660">
    <property type="term" value="F:flavin adenine dinucleotide binding"/>
    <property type="evidence" value="ECO:0007669"/>
    <property type="project" value="InterPro"/>
</dbReference>
<dbReference type="Gene3D" id="3.30.560.10">
    <property type="entry name" value="Glucose Oxidase, domain 3"/>
    <property type="match status" value="1"/>
</dbReference>
<evidence type="ECO:0000256" key="2">
    <source>
        <dbReference type="PIRSR" id="PIRSR000137-2"/>
    </source>
</evidence>
<dbReference type="Pfam" id="PF05199">
    <property type="entry name" value="GMC_oxred_C"/>
    <property type="match status" value="1"/>
</dbReference>
<keyword evidence="2" id="KW-0274">FAD</keyword>
<gene>
    <name evidence="4" type="ORF">BO86DRAFT_302541</name>
</gene>
<feature type="domain" description="Glucose-methanol-choline oxidoreductase N-terminal" evidence="3">
    <location>
        <begin position="289"/>
        <end position="303"/>
    </location>
</feature>
<dbReference type="RefSeq" id="XP_025532533.1">
    <property type="nucleotide sequence ID" value="XM_025667531.1"/>
</dbReference>
<dbReference type="Gene3D" id="3.50.50.60">
    <property type="entry name" value="FAD/NAD(P)-binding domain"/>
    <property type="match status" value="1"/>
</dbReference>
<dbReference type="PROSITE" id="PS00624">
    <property type="entry name" value="GMC_OXRED_2"/>
    <property type="match status" value="1"/>
</dbReference>
<dbReference type="Proteomes" id="UP000249497">
    <property type="component" value="Unassembled WGS sequence"/>
</dbReference>
<proteinExistence type="inferred from homology"/>
<dbReference type="PANTHER" id="PTHR11552">
    <property type="entry name" value="GLUCOSE-METHANOL-CHOLINE GMC OXIDOREDUCTASE"/>
    <property type="match status" value="1"/>
</dbReference>
<dbReference type="EMBL" id="KZ824772">
    <property type="protein sequence ID" value="RAH86639.1"/>
    <property type="molecule type" value="Genomic_DNA"/>
</dbReference>
<dbReference type="SUPFAM" id="SSF54373">
    <property type="entry name" value="FAD-linked reductases, C-terminal domain"/>
    <property type="match status" value="1"/>
</dbReference>
<dbReference type="GO" id="GO:0016614">
    <property type="term" value="F:oxidoreductase activity, acting on CH-OH group of donors"/>
    <property type="evidence" value="ECO:0007669"/>
    <property type="project" value="InterPro"/>
</dbReference>
<dbReference type="GeneID" id="37171223"/>